<dbReference type="CDD" id="cd08071">
    <property type="entry name" value="MPN_DUF2466"/>
    <property type="match status" value="1"/>
</dbReference>
<gene>
    <name evidence="10" type="primary">radC</name>
    <name evidence="9" type="ORF">C6Y28_11765</name>
    <name evidence="10" type="ORF">HG933_10285</name>
</gene>
<dbReference type="NCBIfam" id="NF000642">
    <property type="entry name" value="PRK00024.1"/>
    <property type="match status" value="1"/>
</dbReference>
<evidence type="ECO:0000256" key="2">
    <source>
        <dbReference type="ARBA" id="ARBA00022670"/>
    </source>
</evidence>
<dbReference type="PANTHER" id="PTHR30471">
    <property type="entry name" value="DNA REPAIR PROTEIN RADC"/>
    <property type="match status" value="1"/>
</dbReference>
<dbReference type="PROSITE" id="PS50249">
    <property type="entry name" value="MPN"/>
    <property type="match status" value="1"/>
</dbReference>
<dbReference type="GO" id="GO:0006508">
    <property type="term" value="P:proteolysis"/>
    <property type="evidence" value="ECO:0007669"/>
    <property type="project" value="UniProtKB-KW"/>
</dbReference>
<evidence type="ECO:0000313" key="11">
    <source>
        <dbReference type="Proteomes" id="UP000238358"/>
    </source>
</evidence>
<dbReference type="OrthoDB" id="9804482at2"/>
<dbReference type="Gene3D" id="3.40.140.10">
    <property type="entry name" value="Cytidine Deaminase, domain 2"/>
    <property type="match status" value="1"/>
</dbReference>
<dbReference type="InterPro" id="IPR037518">
    <property type="entry name" value="MPN"/>
</dbReference>
<evidence type="ECO:0000256" key="7">
    <source>
        <dbReference type="RuleBase" id="RU003797"/>
    </source>
</evidence>
<dbReference type="Proteomes" id="UP000536773">
    <property type="component" value="Unassembled WGS sequence"/>
</dbReference>
<dbReference type="SUPFAM" id="SSF102712">
    <property type="entry name" value="JAB1/MPN domain"/>
    <property type="match status" value="1"/>
</dbReference>
<dbReference type="GO" id="GO:0046872">
    <property type="term" value="F:metal ion binding"/>
    <property type="evidence" value="ECO:0007669"/>
    <property type="project" value="UniProtKB-KW"/>
</dbReference>
<keyword evidence="3" id="KW-0479">Metal-binding</keyword>
<keyword evidence="2" id="KW-0645">Protease</keyword>
<proteinExistence type="inferred from homology"/>
<dbReference type="InterPro" id="IPR020891">
    <property type="entry name" value="UPF0758_CS"/>
</dbReference>
<keyword evidence="4" id="KW-0378">Hydrolase</keyword>
<evidence type="ECO:0000256" key="4">
    <source>
        <dbReference type="ARBA" id="ARBA00022801"/>
    </source>
</evidence>
<comment type="similarity">
    <text evidence="1 7">Belongs to the UPF0758 family.</text>
</comment>
<evidence type="ECO:0000256" key="3">
    <source>
        <dbReference type="ARBA" id="ARBA00022723"/>
    </source>
</evidence>
<dbReference type="PROSITE" id="PS01302">
    <property type="entry name" value="UPF0758"/>
    <property type="match status" value="1"/>
</dbReference>
<evidence type="ECO:0000259" key="8">
    <source>
        <dbReference type="PROSITE" id="PS50249"/>
    </source>
</evidence>
<dbReference type="GO" id="GO:0008237">
    <property type="term" value="F:metallopeptidase activity"/>
    <property type="evidence" value="ECO:0007669"/>
    <property type="project" value="UniProtKB-KW"/>
</dbReference>
<name>A0A1M6NYJ3_MEGEL</name>
<reference evidence="10 12" key="2">
    <citation type="submission" date="2020-04" db="EMBL/GenBank/DDBJ databases">
        <authorList>
            <person name="Hitch T.C.A."/>
            <person name="Wylensek D."/>
            <person name="Clavel T."/>
        </authorList>
    </citation>
    <scope>NUCLEOTIDE SEQUENCE [LARGE SCALE GENOMIC DNA]</scope>
    <source>
        <strain evidence="10 12">WCA-386-APC-2A</strain>
    </source>
</reference>
<feature type="domain" description="MPN" evidence="8">
    <location>
        <begin position="107"/>
        <end position="229"/>
    </location>
</feature>
<keyword evidence="6" id="KW-0482">Metalloprotease</keyword>
<dbReference type="Pfam" id="PF04002">
    <property type="entry name" value="RadC"/>
    <property type="match status" value="1"/>
</dbReference>
<evidence type="ECO:0000256" key="5">
    <source>
        <dbReference type="ARBA" id="ARBA00022833"/>
    </source>
</evidence>
<dbReference type="EMBL" id="CP027569">
    <property type="protein sequence ID" value="AVO28242.1"/>
    <property type="molecule type" value="Genomic_DNA"/>
</dbReference>
<dbReference type="Proteomes" id="UP000238358">
    <property type="component" value="Chromosome"/>
</dbReference>
<evidence type="ECO:0000313" key="10">
    <source>
        <dbReference type="EMBL" id="NMK39748.1"/>
    </source>
</evidence>
<evidence type="ECO:0000256" key="1">
    <source>
        <dbReference type="ARBA" id="ARBA00010243"/>
    </source>
</evidence>
<accession>A0A1M6NYJ3</accession>
<evidence type="ECO:0000256" key="6">
    <source>
        <dbReference type="ARBA" id="ARBA00023049"/>
    </source>
</evidence>
<evidence type="ECO:0000313" key="12">
    <source>
        <dbReference type="Proteomes" id="UP000536773"/>
    </source>
</evidence>
<dbReference type="InterPro" id="IPR001405">
    <property type="entry name" value="UPF0758"/>
</dbReference>
<dbReference type="Pfam" id="PF20582">
    <property type="entry name" value="UPF0758_N"/>
    <property type="match status" value="1"/>
</dbReference>
<reference evidence="9 11" key="1">
    <citation type="journal article" date="2018" name="Genome Announc.">
        <title>Complete genomes of two Megasphaera elsdenii strains, NCIMB 702410 and ATCC 25940.</title>
        <authorList>
            <person name="Hatmaker E.A."/>
            <person name="O'Dell K."/>
            <person name="Riley L.A."/>
            <person name="Klingeman D.M."/>
            <person name="Guss A.M."/>
        </authorList>
    </citation>
    <scope>NUCLEOTIDE SEQUENCE [LARGE SCALE GENOMIC DNA]</scope>
    <source>
        <strain evidence="9 11">NCIMB702410</strain>
    </source>
</reference>
<protein>
    <submittedName>
        <fullName evidence="10">DNA repair protein RadC</fullName>
    </submittedName>
    <submittedName>
        <fullName evidence="9">JAB domain-containing protein</fullName>
    </submittedName>
</protein>
<organism evidence="10 12">
    <name type="scientific">Megasphaera elsdenii</name>
    <dbReference type="NCBI Taxonomy" id="907"/>
    <lineage>
        <taxon>Bacteria</taxon>
        <taxon>Bacillati</taxon>
        <taxon>Bacillota</taxon>
        <taxon>Negativicutes</taxon>
        <taxon>Veillonellales</taxon>
        <taxon>Veillonellaceae</taxon>
        <taxon>Megasphaera</taxon>
    </lineage>
</organism>
<dbReference type="InterPro" id="IPR025657">
    <property type="entry name" value="RadC_JAB"/>
</dbReference>
<evidence type="ECO:0000313" key="9">
    <source>
        <dbReference type="EMBL" id="AVO28242.1"/>
    </source>
</evidence>
<dbReference type="EMBL" id="JABBJH010000018">
    <property type="protein sequence ID" value="NMK39748.1"/>
    <property type="molecule type" value="Genomic_DNA"/>
</dbReference>
<dbReference type="PANTHER" id="PTHR30471:SF3">
    <property type="entry name" value="UPF0758 PROTEIN YEES-RELATED"/>
    <property type="match status" value="1"/>
</dbReference>
<dbReference type="InterPro" id="IPR046778">
    <property type="entry name" value="UPF0758_N"/>
</dbReference>
<dbReference type="AlphaFoldDB" id="A0A1M6NYJ3"/>
<keyword evidence="5" id="KW-0862">Zinc</keyword>
<sequence length="229" mass="25027">MSDPFRSLAVCEKPREKFLRHGPAAVTDQDLLAILLRTGTKGQSVLDVSRQVLHSLPGENICYLSDTSIGDLCQIPGIGTDKAVTVCAAVELGRRISRQHVKEAAPDFSTPQAIAGYVMEDLRFLPQEQFGAVYLSTKNQLIAYRTLTIGTINASLAKSREVFRYALRYNAAAVVLVHNHPSGNPEPSHEDIVVTQRIADAGQIMEIPVLDHIIIGDGTFVSLCERGYV</sequence>
<dbReference type="GeneID" id="97492857"/>
<dbReference type="RefSeq" id="WP_014016529.1">
    <property type="nucleotide sequence ID" value="NZ_CABMON010000010.1"/>
</dbReference>
<dbReference type="NCBIfam" id="TIGR00608">
    <property type="entry name" value="radc"/>
    <property type="match status" value="1"/>
</dbReference>